<dbReference type="RefSeq" id="WP_254162571.1">
    <property type="nucleotide sequence ID" value="NZ_JAHESF010000007.1"/>
</dbReference>
<protein>
    <submittedName>
        <fullName evidence="1">Uncharacterized protein</fullName>
    </submittedName>
</protein>
<name>A0AAP2DIS5_9BACT</name>
<sequence>MNPGCISGKKQFDTQQLAEDVLIELWTRNEYAAGQAPIAVYKCDDCGYYHLTSREPMNEKLTQFLASGQLKHQREANRWIDKFKRKK</sequence>
<comment type="caution">
    <text evidence="1">The sequence shown here is derived from an EMBL/GenBank/DDBJ whole genome shotgun (WGS) entry which is preliminary data.</text>
</comment>
<proteinExistence type="predicted"/>
<dbReference type="Proteomes" id="UP001319200">
    <property type="component" value="Unassembled WGS sequence"/>
</dbReference>
<dbReference type="AlphaFoldDB" id="A0AAP2DIS5"/>
<keyword evidence="2" id="KW-1185">Reference proteome</keyword>
<reference evidence="1 2" key="1">
    <citation type="submission" date="2021-05" db="EMBL/GenBank/DDBJ databases">
        <title>A Polyphasic approach of four new species of the genus Ohtaekwangia: Ohtaekwangia histidinii sp. nov., Ohtaekwangia cretensis sp. nov., Ohtaekwangia indiensis sp. nov., Ohtaekwangia reichenbachii sp. nov. from diverse environment.</title>
        <authorList>
            <person name="Octaviana S."/>
        </authorList>
    </citation>
    <scope>NUCLEOTIDE SEQUENCE [LARGE SCALE GENOMIC DNA]</scope>
    <source>
        <strain evidence="1 2">PWU4</strain>
    </source>
</reference>
<evidence type="ECO:0000313" key="1">
    <source>
        <dbReference type="EMBL" id="MBT1696960.1"/>
    </source>
</evidence>
<evidence type="ECO:0000313" key="2">
    <source>
        <dbReference type="Proteomes" id="UP001319200"/>
    </source>
</evidence>
<accession>A0AAP2DIS5</accession>
<organism evidence="1 2">
    <name type="scientific">Chryseosolibacter histidini</name>
    <dbReference type="NCBI Taxonomy" id="2782349"/>
    <lineage>
        <taxon>Bacteria</taxon>
        <taxon>Pseudomonadati</taxon>
        <taxon>Bacteroidota</taxon>
        <taxon>Cytophagia</taxon>
        <taxon>Cytophagales</taxon>
        <taxon>Chryseotaleaceae</taxon>
        <taxon>Chryseosolibacter</taxon>
    </lineage>
</organism>
<dbReference type="EMBL" id="JAHESF010000007">
    <property type="protein sequence ID" value="MBT1696960.1"/>
    <property type="molecule type" value="Genomic_DNA"/>
</dbReference>
<gene>
    <name evidence="1" type="ORF">KK083_08755</name>
</gene>